<keyword evidence="4" id="KW-1185">Reference proteome</keyword>
<name>G8QTP5_SPHPG</name>
<keyword evidence="1" id="KW-1133">Transmembrane helix</keyword>
<sequence length="243" mass="27735">MNHKTTYKLVFDAVMALLLVLMYNKNAVSMEFHELAGLVLLGIFLIHIFFNYRYFFHCTQRIFGKSLPVKTKAGYVLSLFSCIGIILMAISSVMISKTLFNIHGSNIWKTVHLSTAAALLIILGIHVGMHYQMIKKVVTKHLGNHRKIQKTLAVALTIGMLSFGLYNLATTQYLRWVSMPFSNSGLQELSHKEDRTEPRDPNLLQQTGISPLYTVLQYASILFVFVFLTKETEKTIMKRKRNT</sequence>
<feature type="transmembrane region" description="Helical" evidence="1">
    <location>
        <begin position="7"/>
        <end position="23"/>
    </location>
</feature>
<dbReference type="Pfam" id="PF14358">
    <property type="entry name" value="DUF4405"/>
    <property type="match status" value="1"/>
</dbReference>
<evidence type="ECO:0000259" key="2">
    <source>
        <dbReference type="Pfam" id="PF14358"/>
    </source>
</evidence>
<feature type="transmembrane region" description="Helical" evidence="1">
    <location>
        <begin position="107"/>
        <end position="131"/>
    </location>
</feature>
<feature type="transmembrane region" description="Helical" evidence="1">
    <location>
        <begin position="209"/>
        <end position="229"/>
    </location>
</feature>
<organism evidence="3 4">
    <name type="scientific">Sphaerochaeta pleomorpha (strain ATCC BAA-1885 / DSM 22778 / Grapes)</name>
    <dbReference type="NCBI Taxonomy" id="158190"/>
    <lineage>
        <taxon>Bacteria</taxon>
        <taxon>Pseudomonadati</taxon>
        <taxon>Spirochaetota</taxon>
        <taxon>Spirochaetia</taxon>
        <taxon>Spirochaetales</taxon>
        <taxon>Sphaerochaetaceae</taxon>
        <taxon>Sphaerochaeta</taxon>
    </lineage>
</organism>
<protein>
    <recommendedName>
        <fullName evidence="2">Flavinylation-associated cytochrome domain-containing protein</fullName>
    </recommendedName>
</protein>
<feature type="transmembrane region" description="Helical" evidence="1">
    <location>
        <begin position="152"/>
        <end position="169"/>
    </location>
</feature>
<dbReference type="OrthoDB" id="9779183at2"/>
<keyword evidence="1" id="KW-0812">Transmembrane</keyword>
<dbReference type="RefSeq" id="WP_014268859.1">
    <property type="nucleotide sequence ID" value="NC_016633.1"/>
</dbReference>
<proteinExistence type="predicted"/>
<feature type="domain" description="Flavinylation-associated cytochrome" evidence="2">
    <location>
        <begin position="76"/>
        <end position="131"/>
    </location>
</feature>
<dbReference type="Proteomes" id="UP000005632">
    <property type="component" value="Chromosome"/>
</dbReference>
<dbReference type="InterPro" id="IPR025517">
    <property type="entry name" value="DUF4405"/>
</dbReference>
<dbReference type="HOGENOM" id="CLU_1142012_0_0_12"/>
<dbReference type="AlphaFoldDB" id="G8QTP5"/>
<dbReference type="EMBL" id="CP003155">
    <property type="protein sequence ID" value="AEV28010.1"/>
    <property type="molecule type" value="Genomic_DNA"/>
</dbReference>
<dbReference type="KEGG" id="sgp:SpiGrapes_0146"/>
<reference evidence="3 4" key="1">
    <citation type="submission" date="2011-11" db="EMBL/GenBank/DDBJ databases">
        <title>Complete sequence of Spirochaeta sp. grapes.</title>
        <authorList>
            <consortium name="US DOE Joint Genome Institute"/>
            <person name="Lucas S."/>
            <person name="Han J."/>
            <person name="Lapidus A."/>
            <person name="Cheng J.-F."/>
            <person name="Goodwin L."/>
            <person name="Pitluck S."/>
            <person name="Peters L."/>
            <person name="Ovchinnikova G."/>
            <person name="Munk A.C."/>
            <person name="Detter J.C."/>
            <person name="Han C."/>
            <person name="Tapia R."/>
            <person name="Land M."/>
            <person name="Hauser L."/>
            <person name="Kyrpides N."/>
            <person name="Ivanova N."/>
            <person name="Pagani I."/>
            <person name="Ritalahtilisa K."/>
            <person name="Loeffler F."/>
            <person name="Woyke T."/>
        </authorList>
    </citation>
    <scope>NUCLEOTIDE SEQUENCE [LARGE SCALE GENOMIC DNA]</scope>
    <source>
        <strain evidence="4">ATCC BAA-1885 / DSM 22778 / Grapes</strain>
    </source>
</reference>
<accession>G8QTP5</accession>
<evidence type="ECO:0000256" key="1">
    <source>
        <dbReference type="SAM" id="Phobius"/>
    </source>
</evidence>
<evidence type="ECO:0000313" key="3">
    <source>
        <dbReference type="EMBL" id="AEV28010.1"/>
    </source>
</evidence>
<dbReference type="STRING" id="158190.SpiGrapes_0146"/>
<gene>
    <name evidence="3" type="ordered locus">SpiGrapes_0146</name>
</gene>
<feature type="transmembrane region" description="Helical" evidence="1">
    <location>
        <begin position="73"/>
        <end position="95"/>
    </location>
</feature>
<evidence type="ECO:0000313" key="4">
    <source>
        <dbReference type="Proteomes" id="UP000005632"/>
    </source>
</evidence>
<keyword evidence="1" id="KW-0472">Membrane</keyword>
<feature type="transmembrane region" description="Helical" evidence="1">
    <location>
        <begin position="35"/>
        <end position="52"/>
    </location>
</feature>